<dbReference type="InterPro" id="IPR046947">
    <property type="entry name" value="LytR-like"/>
</dbReference>
<reference evidence="4" key="2">
    <citation type="submission" date="2020-09" db="EMBL/GenBank/DDBJ databases">
        <authorList>
            <person name="Sun Q."/>
            <person name="Zhou Y."/>
        </authorList>
    </citation>
    <scope>NUCLEOTIDE SEQUENCE</scope>
    <source>
        <strain evidence="4">CGMCC 1.12924</strain>
    </source>
</reference>
<evidence type="ECO:0000256" key="2">
    <source>
        <dbReference type="SAM" id="Phobius"/>
    </source>
</evidence>
<feature type="transmembrane region" description="Helical" evidence="2">
    <location>
        <begin position="63"/>
        <end position="82"/>
    </location>
</feature>
<feature type="transmembrane region" description="Helical" evidence="2">
    <location>
        <begin position="94"/>
        <end position="115"/>
    </location>
</feature>
<evidence type="ECO:0000259" key="3">
    <source>
        <dbReference type="PROSITE" id="PS50930"/>
    </source>
</evidence>
<feature type="coiled-coil region" evidence="1">
    <location>
        <begin position="188"/>
        <end position="248"/>
    </location>
</feature>
<keyword evidence="1" id="KW-0175">Coiled coil</keyword>
<proteinExistence type="predicted"/>
<keyword evidence="2" id="KW-0812">Transmembrane</keyword>
<dbReference type="InterPro" id="IPR007492">
    <property type="entry name" value="LytTR_DNA-bd_dom"/>
</dbReference>
<reference evidence="4" key="1">
    <citation type="journal article" date="2014" name="Int. J. Syst. Evol. Microbiol.">
        <title>Complete genome sequence of Corynebacterium casei LMG S-19264T (=DSM 44701T), isolated from a smear-ripened cheese.</title>
        <authorList>
            <consortium name="US DOE Joint Genome Institute (JGI-PGF)"/>
            <person name="Walter F."/>
            <person name="Albersmeier A."/>
            <person name="Kalinowski J."/>
            <person name="Ruckert C."/>
        </authorList>
    </citation>
    <scope>NUCLEOTIDE SEQUENCE</scope>
    <source>
        <strain evidence="4">CGMCC 1.12924</strain>
    </source>
</reference>
<dbReference type="SMART" id="SM00850">
    <property type="entry name" value="LytTR"/>
    <property type="match status" value="1"/>
</dbReference>
<accession>A0A8J2YCI2</accession>
<evidence type="ECO:0000313" key="4">
    <source>
        <dbReference type="EMBL" id="GGE01316.1"/>
    </source>
</evidence>
<evidence type="ECO:0000313" key="5">
    <source>
        <dbReference type="Proteomes" id="UP000652231"/>
    </source>
</evidence>
<dbReference type="PANTHER" id="PTHR37299:SF1">
    <property type="entry name" value="STAGE 0 SPORULATION PROTEIN A HOMOLOG"/>
    <property type="match status" value="1"/>
</dbReference>
<comment type="caution">
    <text evidence="4">The sequence shown here is derived from an EMBL/GenBank/DDBJ whole genome shotgun (WGS) entry which is preliminary data.</text>
</comment>
<dbReference type="EMBL" id="BMGK01000014">
    <property type="protein sequence ID" value="GGE01316.1"/>
    <property type="molecule type" value="Genomic_DNA"/>
</dbReference>
<organism evidence="4 5">
    <name type="scientific">Planktosalinus lacus</name>
    <dbReference type="NCBI Taxonomy" id="1526573"/>
    <lineage>
        <taxon>Bacteria</taxon>
        <taxon>Pseudomonadati</taxon>
        <taxon>Bacteroidota</taxon>
        <taxon>Flavobacteriia</taxon>
        <taxon>Flavobacteriales</taxon>
        <taxon>Flavobacteriaceae</taxon>
        <taxon>Planktosalinus</taxon>
    </lineage>
</organism>
<dbReference type="Proteomes" id="UP000652231">
    <property type="component" value="Unassembled WGS sequence"/>
</dbReference>
<dbReference type="PROSITE" id="PS50930">
    <property type="entry name" value="HTH_LYTTR"/>
    <property type="match status" value="1"/>
</dbReference>
<name>A0A8J2YCI2_9FLAO</name>
<dbReference type="GO" id="GO:0000156">
    <property type="term" value="F:phosphorelay response regulator activity"/>
    <property type="evidence" value="ECO:0007669"/>
    <property type="project" value="InterPro"/>
</dbReference>
<sequence>MITFLILVILKPFEFDTFHTNQLILWSVFFAVFVGITVFFCVSVIKRYFLKTIEENWTVKKEILLILFVLTVISLVLFVLFLNLNPQADRFELFQLVVLRTVAISFFPVLILVLYEQSQHQKIKRRQAERLNQELLQRKSPSPQKKRNTTLPDKIVLVAENNKIALQVTPIDVCFIKSEGNYVEVFYYQNQKIQKELIRNSLKTIEEQVADFDFFRCHNRFLVSLHHIQKVEGNARNFELILENIEEKIPVSRSKSERLLQLLQLNS</sequence>
<dbReference type="Gene3D" id="2.40.50.1020">
    <property type="entry name" value="LytTr DNA-binding domain"/>
    <property type="match status" value="1"/>
</dbReference>
<keyword evidence="2" id="KW-0472">Membrane</keyword>
<keyword evidence="5" id="KW-1185">Reference proteome</keyword>
<dbReference type="PANTHER" id="PTHR37299">
    <property type="entry name" value="TRANSCRIPTIONAL REGULATOR-RELATED"/>
    <property type="match status" value="1"/>
</dbReference>
<dbReference type="AlphaFoldDB" id="A0A8J2YCI2"/>
<protein>
    <recommendedName>
        <fullName evidence="3">HTH LytTR-type domain-containing protein</fullName>
    </recommendedName>
</protein>
<keyword evidence="2" id="KW-1133">Transmembrane helix</keyword>
<feature type="transmembrane region" description="Helical" evidence="2">
    <location>
        <begin position="23"/>
        <end position="42"/>
    </location>
</feature>
<dbReference type="Pfam" id="PF04397">
    <property type="entry name" value="LytTR"/>
    <property type="match status" value="1"/>
</dbReference>
<evidence type="ECO:0000256" key="1">
    <source>
        <dbReference type="SAM" id="Coils"/>
    </source>
</evidence>
<dbReference type="GO" id="GO:0003677">
    <property type="term" value="F:DNA binding"/>
    <property type="evidence" value="ECO:0007669"/>
    <property type="project" value="InterPro"/>
</dbReference>
<feature type="domain" description="HTH LytTR-type" evidence="3">
    <location>
        <begin position="197"/>
        <end position="265"/>
    </location>
</feature>
<gene>
    <name evidence="4" type="ORF">GCM10011312_26000</name>
</gene>